<keyword evidence="1" id="KW-1133">Transmembrane helix</keyword>
<evidence type="ECO:0000313" key="2">
    <source>
        <dbReference type="EMBL" id="THV43354.1"/>
    </source>
</evidence>
<name>A0A4S8QRT5_9ACTN</name>
<protein>
    <submittedName>
        <fullName evidence="2">Uncharacterized protein</fullName>
    </submittedName>
</protein>
<evidence type="ECO:0000256" key="1">
    <source>
        <dbReference type="SAM" id="Phobius"/>
    </source>
</evidence>
<organism evidence="2 3">
    <name type="scientific">Glycomyces buryatensis</name>
    <dbReference type="NCBI Taxonomy" id="2570927"/>
    <lineage>
        <taxon>Bacteria</taxon>
        <taxon>Bacillati</taxon>
        <taxon>Actinomycetota</taxon>
        <taxon>Actinomycetes</taxon>
        <taxon>Glycomycetales</taxon>
        <taxon>Glycomycetaceae</taxon>
        <taxon>Glycomyces</taxon>
    </lineage>
</organism>
<dbReference type="RefSeq" id="WP_136532745.1">
    <property type="nucleotide sequence ID" value="NZ_STGY01000004.1"/>
</dbReference>
<keyword evidence="3" id="KW-1185">Reference proteome</keyword>
<dbReference type="Proteomes" id="UP000308760">
    <property type="component" value="Unassembled WGS sequence"/>
</dbReference>
<reference evidence="2 3" key="2">
    <citation type="submission" date="2019-05" db="EMBL/GenBank/DDBJ databases">
        <title>Glycomyces buryatensis sp. nov.</title>
        <authorList>
            <person name="Nikitina E."/>
        </authorList>
    </citation>
    <scope>NUCLEOTIDE SEQUENCE [LARGE SCALE GENOMIC DNA]</scope>
    <source>
        <strain evidence="2 3">18</strain>
    </source>
</reference>
<accession>A0A4S8QRT5</accession>
<feature type="transmembrane region" description="Helical" evidence="1">
    <location>
        <begin position="45"/>
        <end position="64"/>
    </location>
</feature>
<reference evidence="3" key="1">
    <citation type="submission" date="2019-04" db="EMBL/GenBank/DDBJ databases">
        <title>Nocardioides xinjiangensis sp. nov.</title>
        <authorList>
            <person name="Liu S."/>
        </authorList>
    </citation>
    <scope>NUCLEOTIDE SEQUENCE [LARGE SCALE GENOMIC DNA]</scope>
    <source>
        <strain evidence="3">18</strain>
    </source>
</reference>
<comment type="caution">
    <text evidence="2">The sequence shown here is derived from an EMBL/GenBank/DDBJ whole genome shotgun (WGS) entry which is preliminary data.</text>
</comment>
<sequence>MKQKLKAVYDRLGRPSIKKLAAAVGLVLAVAFVAIAWLGDTRLTSALSLLTSLATLGALVLVWNEGRKGRAEARASHERTEVTFRRILAAIEVERLANERRAANAAVPQSRQSTR</sequence>
<dbReference type="EMBL" id="STGY01000004">
    <property type="protein sequence ID" value="THV43354.1"/>
    <property type="molecule type" value="Genomic_DNA"/>
</dbReference>
<keyword evidence="1" id="KW-0472">Membrane</keyword>
<feature type="transmembrane region" description="Helical" evidence="1">
    <location>
        <begin position="20"/>
        <end position="39"/>
    </location>
</feature>
<keyword evidence="1" id="KW-0812">Transmembrane</keyword>
<evidence type="ECO:0000313" key="3">
    <source>
        <dbReference type="Proteomes" id="UP000308760"/>
    </source>
</evidence>
<dbReference type="AlphaFoldDB" id="A0A4S8QRT5"/>
<gene>
    <name evidence="2" type="ORF">FAB82_01355</name>
</gene>
<proteinExistence type="predicted"/>